<dbReference type="InterPro" id="IPR036397">
    <property type="entry name" value="RNaseH_sf"/>
</dbReference>
<evidence type="ECO:0000259" key="1">
    <source>
        <dbReference type="PROSITE" id="PS50994"/>
    </source>
</evidence>
<dbReference type="Pfam" id="PF13333">
    <property type="entry name" value="rve_2"/>
    <property type="match status" value="1"/>
</dbReference>
<name>A0A1P8W922_9PLAN</name>
<dbReference type="InterPro" id="IPR012337">
    <property type="entry name" value="RNaseH-like_sf"/>
</dbReference>
<dbReference type="Pfam" id="PF00665">
    <property type="entry name" value="rve"/>
    <property type="match status" value="1"/>
</dbReference>
<dbReference type="EMBL" id="CP017641">
    <property type="protein sequence ID" value="APZ96646.1"/>
    <property type="molecule type" value="Genomic_DNA"/>
</dbReference>
<reference evidence="3 9" key="1">
    <citation type="journal article" date="2016" name="Front. Microbiol.">
        <title>Fuerstia marisgermanicae gen. nov., sp. nov., an Unusual Member of the Phylum Planctomycetes from the German Wadden Sea.</title>
        <authorList>
            <person name="Kohn T."/>
            <person name="Heuer A."/>
            <person name="Jogler M."/>
            <person name="Vollmers J."/>
            <person name="Boedeker C."/>
            <person name="Bunk B."/>
            <person name="Rast P."/>
            <person name="Borchert D."/>
            <person name="Glockner I."/>
            <person name="Freese H.M."/>
            <person name="Klenk H.P."/>
            <person name="Overmann J."/>
            <person name="Kaster A.K."/>
            <person name="Rohde M."/>
            <person name="Wiegand S."/>
            <person name="Jogler C."/>
        </authorList>
    </citation>
    <scope>NUCLEOTIDE SEQUENCE [LARGE SCALE GENOMIC DNA]</scope>
    <source>
        <strain evidence="3 9">NH11</strain>
    </source>
</reference>
<keyword evidence="9" id="KW-1185">Reference proteome</keyword>
<dbReference type="EMBL" id="CP017641">
    <property type="protein sequence ID" value="APZ90556.1"/>
    <property type="molecule type" value="Genomic_DNA"/>
</dbReference>
<evidence type="ECO:0000313" key="6">
    <source>
        <dbReference type="EMBL" id="APZ95206.1"/>
    </source>
</evidence>
<evidence type="ECO:0000313" key="7">
    <source>
        <dbReference type="EMBL" id="APZ96383.1"/>
    </source>
</evidence>
<dbReference type="GO" id="GO:0003676">
    <property type="term" value="F:nucleic acid binding"/>
    <property type="evidence" value="ECO:0007669"/>
    <property type="project" value="InterPro"/>
</dbReference>
<dbReference type="InterPro" id="IPR025948">
    <property type="entry name" value="HTH-like_dom"/>
</dbReference>
<dbReference type="NCBIfam" id="NF033516">
    <property type="entry name" value="transpos_IS3"/>
    <property type="match status" value="1"/>
</dbReference>
<feature type="domain" description="Integrase catalytic" evidence="1">
    <location>
        <begin position="106"/>
        <end position="271"/>
    </location>
</feature>
<dbReference type="EMBL" id="CP017641">
    <property type="protein sequence ID" value="APZ96383.1"/>
    <property type="molecule type" value="Genomic_DNA"/>
</dbReference>
<dbReference type="Proteomes" id="UP000187735">
    <property type="component" value="Chromosome"/>
</dbReference>
<dbReference type="STRING" id="1891926.Fuma_00120"/>
<sequence>MAEVCRHLGVNRTSFYAWQTAEPTIFEEQDAQLAPLIRVIFKCHRRRYGARRIAEDLKEMGLPCDRRKVSNVMKALKLKAIQPKSFVPKTTDSRHRLGYSPNLLLDADAPTTINQIWVGDITYIPLTDGTFCYMAMLMDLFSRRIVGWHLDNNMTEQLVLKALRSSIKERQPDVGLIHHTDRGGQYAGNEYRSILRRAAITQSMSRADNCYDNASMESCFGTIKNELEMTDYQSKAEARREMSKYVRYYVHERRHSSLDYRSPAQFEQIINLPK</sequence>
<dbReference type="KEGG" id="fmr:Fuma_04862"/>
<accession>A0A1P8W922</accession>
<dbReference type="InterPro" id="IPR048020">
    <property type="entry name" value="Transpos_IS3"/>
</dbReference>
<gene>
    <name evidence="2" type="ORF">Fuma_00120</name>
    <name evidence="3" type="ORF">Fuma_00135</name>
    <name evidence="4" type="ORF">Fuma_01127</name>
    <name evidence="5" type="ORF">Fuma_02827</name>
    <name evidence="6" type="ORF">Fuma_04862</name>
    <name evidence="7" type="ORF">Fuma_06052</name>
    <name evidence="8" type="ORF">Fuma_06319</name>
</gene>
<dbReference type="EMBL" id="CP017641">
    <property type="protein sequence ID" value="APZ91539.1"/>
    <property type="molecule type" value="Genomic_DNA"/>
</dbReference>
<dbReference type="EMBL" id="CP017641">
    <property type="protein sequence ID" value="APZ95206.1"/>
    <property type="molecule type" value="Genomic_DNA"/>
</dbReference>
<protein>
    <submittedName>
        <fullName evidence="3">Putative transposase</fullName>
    </submittedName>
</protein>
<dbReference type="GO" id="GO:0015074">
    <property type="term" value="P:DNA integration"/>
    <property type="evidence" value="ECO:0007669"/>
    <property type="project" value="InterPro"/>
</dbReference>
<dbReference type="AlphaFoldDB" id="A0A1P8W922"/>
<evidence type="ECO:0000313" key="9">
    <source>
        <dbReference type="Proteomes" id="UP000187735"/>
    </source>
</evidence>
<organism evidence="3 9">
    <name type="scientific">Fuerstiella marisgermanici</name>
    <dbReference type="NCBI Taxonomy" id="1891926"/>
    <lineage>
        <taxon>Bacteria</taxon>
        <taxon>Pseudomonadati</taxon>
        <taxon>Planctomycetota</taxon>
        <taxon>Planctomycetia</taxon>
        <taxon>Planctomycetales</taxon>
        <taxon>Planctomycetaceae</taxon>
        <taxon>Fuerstiella</taxon>
    </lineage>
</organism>
<dbReference type="PANTHER" id="PTHR46889:SF7">
    <property type="entry name" value="TRANSPOSASE FOR INSERTION SEQUENCE ELEMENT IS904"/>
    <property type="match status" value="1"/>
</dbReference>
<evidence type="ECO:0000313" key="3">
    <source>
        <dbReference type="EMBL" id="APZ90556.1"/>
    </source>
</evidence>
<dbReference type="InterPro" id="IPR050900">
    <property type="entry name" value="Transposase_IS3/IS150/IS904"/>
</dbReference>
<dbReference type="EMBL" id="CP017641">
    <property type="protein sequence ID" value="APZ93210.1"/>
    <property type="molecule type" value="Genomic_DNA"/>
</dbReference>
<dbReference type="KEGG" id="fmr:Fuma_01127"/>
<dbReference type="PROSITE" id="PS50994">
    <property type="entry name" value="INTEGRASE"/>
    <property type="match status" value="1"/>
</dbReference>
<proteinExistence type="predicted"/>
<dbReference type="KEGG" id="fmr:Fuma_02827"/>
<dbReference type="KEGG" id="fmr:Fuma_00135"/>
<evidence type="ECO:0000313" key="2">
    <source>
        <dbReference type="EMBL" id="APZ90541.1"/>
    </source>
</evidence>
<evidence type="ECO:0000313" key="4">
    <source>
        <dbReference type="EMBL" id="APZ91539.1"/>
    </source>
</evidence>
<dbReference type="KEGG" id="fmr:Fuma_06319"/>
<dbReference type="EMBL" id="CP017641">
    <property type="protein sequence ID" value="APZ90541.1"/>
    <property type="molecule type" value="Genomic_DNA"/>
</dbReference>
<evidence type="ECO:0000313" key="5">
    <source>
        <dbReference type="EMBL" id="APZ93210.1"/>
    </source>
</evidence>
<evidence type="ECO:0000313" key="8">
    <source>
        <dbReference type="EMBL" id="APZ96646.1"/>
    </source>
</evidence>
<dbReference type="PANTHER" id="PTHR46889">
    <property type="entry name" value="TRANSPOSASE INSF FOR INSERTION SEQUENCE IS3B-RELATED"/>
    <property type="match status" value="1"/>
</dbReference>
<dbReference type="Gene3D" id="3.30.420.10">
    <property type="entry name" value="Ribonuclease H-like superfamily/Ribonuclease H"/>
    <property type="match status" value="1"/>
</dbReference>
<dbReference type="Pfam" id="PF13276">
    <property type="entry name" value="HTH_21"/>
    <property type="match status" value="1"/>
</dbReference>
<dbReference type="KEGG" id="fmr:Fuma_00120"/>
<dbReference type="SUPFAM" id="SSF53098">
    <property type="entry name" value="Ribonuclease H-like"/>
    <property type="match status" value="1"/>
</dbReference>
<dbReference type="InterPro" id="IPR001584">
    <property type="entry name" value="Integrase_cat-core"/>
</dbReference>
<dbReference type="KEGG" id="fmr:Fuma_06052"/>